<dbReference type="GO" id="GO:0004177">
    <property type="term" value="F:aminopeptidase activity"/>
    <property type="evidence" value="ECO:0007669"/>
    <property type="project" value="UniProtKB-KW"/>
</dbReference>
<proteinExistence type="predicted"/>
<dbReference type="Gene3D" id="3.90.230.10">
    <property type="entry name" value="Creatinase/methionine aminopeptidase superfamily"/>
    <property type="match status" value="1"/>
</dbReference>
<dbReference type="InterPro" id="IPR029149">
    <property type="entry name" value="Creatin/AminoP/Spt16_N"/>
</dbReference>
<feature type="domain" description="Creatinase N-terminal" evidence="2">
    <location>
        <begin position="33"/>
        <end position="180"/>
    </location>
</feature>
<organism evidence="3 4">
    <name type="scientific">Marivibrio halodurans</name>
    <dbReference type="NCBI Taxonomy" id="2039722"/>
    <lineage>
        <taxon>Bacteria</taxon>
        <taxon>Pseudomonadati</taxon>
        <taxon>Pseudomonadota</taxon>
        <taxon>Alphaproteobacteria</taxon>
        <taxon>Rhodospirillales</taxon>
        <taxon>Rhodospirillaceae</taxon>
        <taxon>Marivibrio</taxon>
    </lineage>
</organism>
<dbReference type="AlphaFoldDB" id="A0A8J7V1G0"/>
<feature type="domain" description="Peptidase M24" evidence="1">
    <location>
        <begin position="188"/>
        <end position="397"/>
    </location>
</feature>
<keyword evidence="4" id="KW-1185">Reference proteome</keyword>
<evidence type="ECO:0000313" key="3">
    <source>
        <dbReference type="EMBL" id="MBP5856061.1"/>
    </source>
</evidence>
<dbReference type="InterPro" id="IPR000587">
    <property type="entry name" value="Creatinase_N"/>
</dbReference>
<evidence type="ECO:0000259" key="1">
    <source>
        <dbReference type="Pfam" id="PF00557"/>
    </source>
</evidence>
<dbReference type="RefSeq" id="WP_210680611.1">
    <property type="nucleotide sequence ID" value="NZ_JAGMWN010000001.1"/>
</dbReference>
<dbReference type="SUPFAM" id="SSF55920">
    <property type="entry name" value="Creatinase/aminopeptidase"/>
    <property type="match status" value="1"/>
</dbReference>
<gene>
    <name evidence="3" type="ORF">KAJ83_03510</name>
</gene>
<reference evidence="3" key="1">
    <citation type="submission" date="2021-04" db="EMBL/GenBank/DDBJ databases">
        <authorList>
            <person name="Zhang D.-C."/>
        </authorList>
    </citation>
    <scope>NUCLEOTIDE SEQUENCE</scope>
    <source>
        <strain evidence="3">CGMCC 1.15697</strain>
    </source>
</reference>
<keyword evidence="3" id="KW-0645">Protease</keyword>
<name>A0A8J7V1G0_9PROT</name>
<dbReference type="EMBL" id="JAGMWN010000001">
    <property type="protein sequence ID" value="MBP5856061.1"/>
    <property type="molecule type" value="Genomic_DNA"/>
</dbReference>
<dbReference type="Gene3D" id="3.40.350.10">
    <property type="entry name" value="Creatinase/prolidase N-terminal domain"/>
    <property type="match status" value="1"/>
</dbReference>
<dbReference type="PANTHER" id="PTHR46112:SF2">
    <property type="entry name" value="XAA-PRO AMINOPEPTIDASE P-RELATED"/>
    <property type="match status" value="1"/>
</dbReference>
<dbReference type="InterPro" id="IPR050659">
    <property type="entry name" value="Peptidase_M24B"/>
</dbReference>
<comment type="caution">
    <text evidence="3">The sequence shown here is derived from an EMBL/GenBank/DDBJ whole genome shotgun (WGS) entry which is preliminary data.</text>
</comment>
<protein>
    <submittedName>
        <fullName evidence="3">Aminopeptidase P family protein</fullName>
    </submittedName>
</protein>
<dbReference type="Pfam" id="PF01321">
    <property type="entry name" value="Creatinase_N"/>
    <property type="match status" value="1"/>
</dbReference>
<keyword evidence="3" id="KW-0031">Aminopeptidase</keyword>
<sequence>MEGIETGGRQAEPFSEADLSLSVAELSAVRLGRLARVRAQMVAHDIGGLVLTDPVNVRYACDARNMQIFTARNPARYVFIAADGPAIMFDFAGAEHLTVGLETIDEIRTAKSTSYVSQAHLQEGVVDAWAAEIADLMRAHGGGSRRVGIERFAPEVAFALRARGVEVVDAQAPVERARAIKVPHEIRMMRSSIAAVEEGVAKLRAAIRPGVTENAVWTELWSHVMAHDADYVETRLLNSGPRTNPWYQESGERVLRAGDMVCLDTDVVGRHGYYADFSRSWIVGDGRPSAHQRTLYKLAHEQVHTNMDLIRPGMSFREISEKGWVIPERYERNRYYLLAHGIGMTGEYPYILYRKDFEAGGYDGVIEPGMVLCVESFIGAEDGGEGVKLEQQIEITETGWRLMSRFPFDEDMLGREV</sequence>
<dbReference type="PANTHER" id="PTHR46112">
    <property type="entry name" value="AMINOPEPTIDASE"/>
    <property type="match status" value="1"/>
</dbReference>
<dbReference type="InterPro" id="IPR036005">
    <property type="entry name" value="Creatinase/aminopeptidase-like"/>
</dbReference>
<keyword evidence="3" id="KW-0378">Hydrolase</keyword>
<accession>A0A8J7V1G0</accession>
<evidence type="ECO:0000259" key="2">
    <source>
        <dbReference type="Pfam" id="PF01321"/>
    </source>
</evidence>
<evidence type="ECO:0000313" key="4">
    <source>
        <dbReference type="Proteomes" id="UP000672602"/>
    </source>
</evidence>
<dbReference type="CDD" id="cd01066">
    <property type="entry name" value="APP_MetAP"/>
    <property type="match status" value="1"/>
</dbReference>
<dbReference type="InterPro" id="IPR000994">
    <property type="entry name" value="Pept_M24"/>
</dbReference>
<dbReference type="SUPFAM" id="SSF53092">
    <property type="entry name" value="Creatinase/prolidase N-terminal domain"/>
    <property type="match status" value="1"/>
</dbReference>
<dbReference type="Pfam" id="PF00557">
    <property type="entry name" value="Peptidase_M24"/>
    <property type="match status" value="1"/>
</dbReference>
<dbReference type="Proteomes" id="UP000672602">
    <property type="component" value="Unassembled WGS sequence"/>
</dbReference>